<dbReference type="GO" id="GO:0046983">
    <property type="term" value="F:protein dimerization activity"/>
    <property type="evidence" value="ECO:0007669"/>
    <property type="project" value="InterPro"/>
</dbReference>
<dbReference type="Pfam" id="PF05699">
    <property type="entry name" value="Dimer_Tnp_hAT"/>
    <property type="match status" value="1"/>
</dbReference>
<proteinExistence type="predicted"/>
<feature type="domain" description="DUF659" evidence="1">
    <location>
        <begin position="41"/>
        <end position="192"/>
    </location>
</feature>
<dbReference type="OrthoDB" id="4951847at2759"/>
<organism evidence="3 4">
    <name type="scientific">Spirodela intermedia</name>
    <name type="common">Intermediate duckweed</name>
    <dbReference type="NCBI Taxonomy" id="51605"/>
    <lineage>
        <taxon>Eukaryota</taxon>
        <taxon>Viridiplantae</taxon>
        <taxon>Streptophyta</taxon>
        <taxon>Embryophyta</taxon>
        <taxon>Tracheophyta</taxon>
        <taxon>Spermatophyta</taxon>
        <taxon>Magnoliopsida</taxon>
        <taxon>Liliopsida</taxon>
        <taxon>Araceae</taxon>
        <taxon>Lemnoideae</taxon>
        <taxon>Spirodela</taxon>
    </lineage>
</organism>
<evidence type="ECO:0000313" key="3">
    <source>
        <dbReference type="EMBL" id="CAA7402669.1"/>
    </source>
</evidence>
<dbReference type="EMBL" id="LR746272">
    <property type="protein sequence ID" value="CAA7402669.1"/>
    <property type="molecule type" value="Genomic_DNA"/>
</dbReference>
<evidence type="ECO:0000259" key="1">
    <source>
        <dbReference type="Pfam" id="PF04937"/>
    </source>
</evidence>
<dbReference type="PANTHER" id="PTHR32166">
    <property type="entry name" value="OSJNBA0013A04.12 PROTEIN"/>
    <property type="match status" value="1"/>
</dbReference>
<dbReference type="SUPFAM" id="SSF53098">
    <property type="entry name" value="Ribonuclease H-like"/>
    <property type="match status" value="1"/>
</dbReference>
<evidence type="ECO:0000313" key="4">
    <source>
        <dbReference type="Proteomes" id="UP000663760"/>
    </source>
</evidence>
<dbReference type="InterPro" id="IPR007021">
    <property type="entry name" value="DUF659"/>
</dbReference>
<name>A0A7I8KXZ6_SPIIN</name>
<reference evidence="3" key="1">
    <citation type="submission" date="2020-02" db="EMBL/GenBank/DDBJ databases">
        <authorList>
            <person name="Scholz U."/>
            <person name="Mascher M."/>
            <person name="Fiebig A."/>
        </authorList>
    </citation>
    <scope>NUCLEOTIDE SEQUENCE</scope>
</reference>
<feature type="domain" description="HAT C-terminal dimerisation" evidence="2">
    <location>
        <begin position="415"/>
        <end position="480"/>
    </location>
</feature>
<dbReference type="Pfam" id="PF04937">
    <property type="entry name" value="DUF659"/>
    <property type="match status" value="1"/>
</dbReference>
<protein>
    <submittedName>
        <fullName evidence="3">Uncharacterized protein</fullName>
    </submittedName>
</protein>
<dbReference type="AlphaFoldDB" id="A0A7I8KXZ6"/>
<dbReference type="InterPro" id="IPR012337">
    <property type="entry name" value="RNaseH-like_sf"/>
</dbReference>
<evidence type="ECO:0000259" key="2">
    <source>
        <dbReference type="Pfam" id="PF05699"/>
    </source>
</evidence>
<gene>
    <name evidence="3" type="ORF">SI8410_09013347</name>
</gene>
<sequence>MDVERCVAQFFFENRLDFGVAHSASYQQMMEALGGAGFRGPSAEALKTTWLETLKSEVNAKIKEIENEWATTGCTIIADTWTDNKSRAWINFFISSPSGTFFHRSVDASPYFKNAKHVSDLFDSVILGVGSENVVQVIVDDALSYMSVGNYIMQKYGSIFWSPCASRCLGLILEDFCKIDWVSRCILQAQSVTKFIYNNAWVLALMRKFTGGQDIVRTSATRSASNFLSLQSLVKQRSRLKHMFNSPEYSSSPYASKPHVTACVDVLNDSQFWRAAEELAAVSEALLKVLREVSGGKPAVGSIYESMTRAKESIRTYYIMDEAKCKTFLDIVDKRWQHQLHSPIHAAAAYLNPSIQYNPEVKFLGSIKEEFLAVLDKLLPTPDLRQDITTQIFRFRKAQGMFGSNLAREARSTAFPGMWWEQYGDSAPGLQHVAIRVLSQVCSASVFDRSWSSSQQIHPEKRNKLDKETFNDLLYVHYNLKLQARGKPTEADPIVLEDMDMTSDWVEETEAASTAQWLDRFSSLDGGDLNTRQFNSSIFASNDHLFNL</sequence>
<accession>A0A7I8KXZ6</accession>
<dbReference type="Proteomes" id="UP000663760">
    <property type="component" value="Chromosome 9"/>
</dbReference>
<keyword evidence="4" id="KW-1185">Reference proteome</keyword>
<dbReference type="InterPro" id="IPR008906">
    <property type="entry name" value="HATC_C_dom"/>
</dbReference>
<dbReference type="PANTHER" id="PTHR32166:SF67">
    <property type="entry name" value="HAT TRANSPOSON SUPERFAMILY"/>
    <property type="match status" value="1"/>
</dbReference>